<evidence type="ECO:0000313" key="3">
    <source>
        <dbReference type="Proteomes" id="UP000317519"/>
    </source>
</evidence>
<name>A0ABY3FKB8_9FLAO</name>
<reference evidence="2 3" key="1">
    <citation type="journal article" date="2015" name="Stand. Genomic Sci.">
        <title>Genomic Encyclopedia of Bacterial and Archaeal Type Strains, Phase III: the genomes of soil and plant-associated and newly described type strains.</title>
        <authorList>
            <person name="Whitman W.B."/>
            <person name="Woyke T."/>
            <person name="Klenk H.P."/>
            <person name="Zhou Y."/>
            <person name="Lilburn T.G."/>
            <person name="Beck B.J."/>
            <person name="De Vos P."/>
            <person name="Vandamme P."/>
            <person name="Eisen J.A."/>
            <person name="Garrity G."/>
            <person name="Hugenholtz P."/>
            <person name="Kyrpides N.C."/>
        </authorList>
    </citation>
    <scope>NUCLEOTIDE SEQUENCE [LARGE SCALE GENOMIC DNA]</scope>
    <source>
        <strain evidence="2 3">CGMCC 1.6847</strain>
    </source>
</reference>
<evidence type="ECO:0000259" key="1">
    <source>
        <dbReference type="Pfam" id="PF00535"/>
    </source>
</evidence>
<dbReference type="Pfam" id="PF00535">
    <property type="entry name" value="Glycos_transf_2"/>
    <property type="match status" value="1"/>
</dbReference>
<dbReference type="PANTHER" id="PTHR43685">
    <property type="entry name" value="GLYCOSYLTRANSFERASE"/>
    <property type="match status" value="1"/>
</dbReference>
<feature type="domain" description="Glycosyltransferase 2-like" evidence="1">
    <location>
        <begin position="4"/>
        <end position="124"/>
    </location>
</feature>
<comment type="caution">
    <text evidence="2">The sequence shown here is derived from an EMBL/GenBank/DDBJ whole genome shotgun (WGS) entry which is preliminary data.</text>
</comment>
<gene>
    <name evidence="2" type="ORF">IQ05_03140</name>
</gene>
<proteinExistence type="predicted"/>
<dbReference type="PANTHER" id="PTHR43685:SF2">
    <property type="entry name" value="GLYCOSYLTRANSFERASE 2-LIKE DOMAIN-CONTAINING PROTEIN"/>
    <property type="match status" value="1"/>
</dbReference>
<evidence type="ECO:0000313" key="2">
    <source>
        <dbReference type="EMBL" id="TWH99145.1"/>
    </source>
</evidence>
<dbReference type="Proteomes" id="UP000317519">
    <property type="component" value="Unassembled WGS sequence"/>
</dbReference>
<sequence>MKFSIITPTYNRALTIERAVESILNQSYQNFEMIIIDDGSTDSTLDILKKYSNDSRIRVIKSISNAGVNVARNIGLKNVANDSDWITFLDSDDEFTFDALQNMILTVEANPMINYFRFPVKYIDGSIVSNMKLASTIADYKMYLSQISDCGEWVVTINREIVLKGFFYDERVKAHESLSWIALSKKEKLFYGKSIVRIYNLDVDGITRQKEKSLKFYENAIEGSNIMLDEYGDDLKKYNIKVYASILFALANYNLIIGNTKLGLNQTSKAMKIDFFNLRILRNLKSLILNR</sequence>
<dbReference type="InterPro" id="IPR029044">
    <property type="entry name" value="Nucleotide-diphossugar_trans"/>
</dbReference>
<dbReference type="Gene3D" id="3.90.550.10">
    <property type="entry name" value="Spore Coat Polysaccharide Biosynthesis Protein SpsA, Chain A"/>
    <property type="match status" value="1"/>
</dbReference>
<dbReference type="EMBL" id="VLKO01000016">
    <property type="protein sequence ID" value="TWH99145.1"/>
    <property type="molecule type" value="Genomic_DNA"/>
</dbReference>
<protein>
    <submittedName>
        <fullName evidence="2">GalNAc5-diNAcBac-PP-undecaprenol beta-1,3-glucosyltransferase</fullName>
    </submittedName>
</protein>
<dbReference type="SUPFAM" id="SSF53448">
    <property type="entry name" value="Nucleotide-diphospho-sugar transferases"/>
    <property type="match status" value="1"/>
</dbReference>
<dbReference type="RefSeq" id="WP_144894262.1">
    <property type="nucleotide sequence ID" value="NZ_VLKO01000016.1"/>
</dbReference>
<keyword evidence="3" id="KW-1185">Reference proteome</keyword>
<dbReference type="InterPro" id="IPR001173">
    <property type="entry name" value="Glyco_trans_2-like"/>
</dbReference>
<accession>A0ABY3FKB8</accession>
<dbReference type="CDD" id="cd00761">
    <property type="entry name" value="Glyco_tranf_GTA_type"/>
    <property type="match status" value="1"/>
</dbReference>
<organism evidence="2 3">
    <name type="scientific">Flavobacterium tiangeerense</name>
    <dbReference type="NCBI Taxonomy" id="459471"/>
    <lineage>
        <taxon>Bacteria</taxon>
        <taxon>Pseudomonadati</taxon>
        <taxon>Bacteroidota</taxon>
        <taxon>Flavobacteriia</taxon>
        <taxon>Flavobacteriales</taxon>
        <taxon>Flavobacteriaceae</taxon>
        <taxon>Flavobacterium</taxon>
    </lineage>
</organism>
<dbReference type="InterPro" id="IPR050834">
    <property type="entry name" value="Glycosyltransf_2"/>
</dbReference>